<sequence>MVGYENLVNNFKNLINNGRLSHAYLFYGADQEKQFLFAQSLANFLEKKIFKPSDALLSETLIISPDEENVIGIDRVRSLKHFLWQKPANSIRRLAIIKEARNLTFQAQHAALKIVEEPPESALIIFIAKTIDDLFLTLSSRLQKIYFSSQSNRRESAIEEDIDQFFESLIRELRKDPIKNSQKLKEVLRRLSLIKQFNVNKRLQIKSL</sequence>
<comment type="caution">
    <text evidence="1">The sequence shown here is derived from an EMBL/GenBank/DDBJ whole genome shotgun (WGS) entry which is preliminary data.</text>
</comment>
<evidence type="ECO:0000313" key="1">
    <source>
        <dbReference type="EMBL" id="PIU98235.1"/>
    </source>
</evidence>
<dbReference type="EMBL" id="PEVJ01000062">
    <property type="protein sequence ID" value="PIU98235.1"/>
    <property type="molecule type" value="Genomic_DNA"/>
</dbReference>
<dbReference type="SUPFAM" id="SSF52540">
    <property type="entry name" value="P-loop containing nucleoside triphosphate hydrolases"/>
    <property type="match status" value="1"/>
</dbReference>
<dbReference type="InterPro" id="IPR027417">
    <property type="entry name" value="P-loop_NTPase"/>
</dbReference>
<evidence type="ECO:0000313" key="2">
    <source>
        <dbReference type="Proteomes" id="UP000228949"/>
    </source>
</evidence>
<dbReference type="PANTHER" id="PTHR11669">
    <property type="entry name" value="REPLICATION FACTOR C / DNA POLYMERASE III GAMMA-TAU SUBUNIT"/>
    <property type="match status" value="1"/>
</dbReference>
<name>A0A2M7B581_9BACT</name>
<dbReference type="AlphaFoldDB" id="A0A2M7B581"/>
<dbReference type="Proteomes" id="UP000228949">
    <property type="component" value="Unassembled WGS sequence"/>
</dbReference>
<dbReference type="InterPro" id="IPR050238">
    <property type="entry name" value="DNA_Rep/Repair_Clamp_Loader"/>
</dbReference>
<dbReference type="Pfam" id="PF13177">
    <property type="entry name" value="DNA_pol3_delta2"/>
    <property type="match status" value="1"/>
</dbReference>
<gene>
    <name evidence="1" type="ORF">COS61_02510</name>
</gene>
<dbReference type="Gene3D" id="3.40.50.300">
    <property type="entry name" value="P-loop containing nucleotide triphosphate hydrolases"/>
    <property type="match status" value="1"/>
</dbReference>
<evidence type="ECO:0008006" key="3">
    <source>
        <dbReference type="Google" id="ProtNLM"/>
    </source>
</evidence>
<dbReference type="GO" id="GO:0006261">
    <property type="term" value="P:DNA-templated DNA replication"/>
    <property type="evidence" value="ECO:0007669"/>
    <property type="project" value="TreeGrafter"/>
</dbReference>
<proteinExistence type="predicted"/>
<organism evidence="1 2">
    <name type="scientific">Candidatus Wolfebacteria bacterium CG03_land_8_20_14_0_80_40_12</name>
    <dbReference type="NCBI Taxonomy" id="1975069"/>
    <lineage>
        <taxon>Bacteria</taxon>
        <taxon>Candidatus Wolfeibacteriota</taxon>
    </lineage>
</organism>
<reference evidence="2" key="1">
    <citation type="submission" date="2017-09" db="EMBL/GenBank/DDBJ databases">
        <title>Depth-based differentiation of microbial function through sediment-hosted aquifers and enrichment of novel symbionts in the deep terrestrial subsurface.</title>
        <authorList>
            <person name="Probst A.J."/>
            <person name="Ladd B."/>
            <person name="Jarett J.K."/>
            <person name="Geller-Mcgrath D.E."/>
            <person name="Sieber C.M.K."/>
            <person name="Emerson J.B."/>
            <person name="Anantharaman K."/>
            <person name="Thomas B.C."/>
            <person name="Malmstrom R."/>
            <person name="Stieglmeier M."/>
            <person name="Klingl A."/>
            <person name="Woyke T."/>
            <person name="Ryan C.M."/>
            <person name="Banfield J.F."/>
        </authorList>
    </citation>
    <scope>NUCLEOTIDE SEQUENCE [LARGE SCALE GENOMIC DNA]</scope>
</reference>
<accession>A0A2M7B581</accession>
<protein>
    <recommendedName>
        <fullName evidence="3">DNA polymerase III subunit delta</fullName>
    </recommendedName>
</protein>
<dbReference type="PANTHER" id="PTHR11669:SF8">
    <property type="entry name" value="DNA POLYMERASE III SUBUNIT DELTA"/>
    <property type="match status" value="1"/>
</dbReference>